<comment type="caution">
    <text evidence="6">The sequence shown here is derived from an EMBL/GenBank/DDBJ whole genome shotgun (WGS) entry which is preliminary data.</text>
</comment>
<feature type="transmembrane region" description="Helical" evidence="4">
    <location>
        <begin position="1169"/>
        <end position="1190"/>
    </location>
</feature>
<name>A0ABN2UZC4_9MICO</name>
<dbReference type="EMBL" id="BAAAPW010000008">
    <property type="protein sequence ID" value="GAA2046234.1"/>
    <property type="molecule type" value="Genomic_DNA"/>
</dbReference>
<keyword evidence="7" id="KW-1185">Reference proteome</keyword>
<dbReference type="Pfam" id="PF01734">
    <property type="entry name" value="Patatin"/>
    <property type="match status" value="1"/>
</dbReference>
<dbReference type="PROSITE" id="PS51635">
    <property type="entry name" value="PNPLA"/>
    <property type="match status" value="1"/>
</dbReference>
<feature type="transmembrane region" description="Helical" evidence="4">
    <location>
        <begin position="978"/>
        <end position="998"/>
    </location>
</feature>
<dbReference type="RefSeq" id="WP_344378876.1">
    <property type="nucleotide sequence ID" value="NZ_BAAAPW010000008.1"/>
</dbReference>
<feature type="region of interest" description="Disordered" evidence="3">
    <location>
        <begin position="328"/>
        <end position="351"/>
    </location>
</feature>
<keyword evidence="2" id="KW-0378">Hydrolase</keyword>
<feature type="short sequence motif" description="DGA/G" evidence="2">
    <location>
        <begin position="373"/>
        <end position="375"/>
    </location>
</feature>
<dbReference type="InterPro" id="IPR024282">
    <property type="entry name" value="DUF3376"/>
</dbReference>
<dbReference type="Proteomes" id="UP001501196">
    <property type="component" value="Unassembled WGS sequence"/>
</dbReference>
<accession>A0ABN2UZC4</accession>
<dbReference type="Gene3D" id="3.40.1090.10">
    <property type="entry name" value="Cytosolic phospholipase A2 catalytic domain"/>
    <property type="match status" value="1"/>
</dbReference>
<evidence type="ECO:0000256" key="1">
    <source>
        <dbReference type="ARBA" id="ARBA00023098"/>
    </source>
</evidence>
<evidence type="ECO:0000256" key="2">
    <source>
        <dbReference type="PROSITE-ProRule" id="PRU01161"/>
    </source>
</evidence>
<feature type="active site" description="Proton acceptor" evidence="2">
    <location>
        <position position="373"/>
    </location>
</feature>
<sequence length="1241" mass="134032">MIRTGSSAASDPSTGVGAAPARPVHVVVVGPDETVESVLARHPGATASFNKTLRVALAMRGGVSLAVWIGGAVAELDLLRRIRLYDDGPTTLALVPETPGTPLTEPVRIRLQAYAEMLDAAGFDRVEFDLLAGASAGGLNAVMYAVAQRAGTGLGGLLRTWGRVGGFWGLLHPPGAKGILALMRGEDYFRKNVFDALVGIYDDDDRHGDLVTEYAAVDLSATVIDASDEYEIDANEGRGHFRFVGDDDQPSGNRIPARRRRADGRELIELGADPCAPDRLDPVGRAVERREAAADEDVREAWEERRQDLVGLSRLALAARSTSSLPGGFEPALIRSIDGGDDTDDGDDRPGPGMRFAFAAHREDASHPYRIVDGAVFDNVPIERALRAARSRTSTRRADRVMLFLDPEPDPPIGGGIWNPHAGRFFSAIKAMYDRQLRRESVAREVAELERFNTDQQVAAARFRSSAPIVRSALADPAGAGPRREAYLAALGAELADHLAETIAAPSLWQLHSSLARRRRFRPIPLLRLTGLDDAAGRVVDALPSQHRDRLARSSLALADAANCVLGWTRALEAMPARTSSRQGPDFATVRTAAYDALTAAIDGRDRATAEVLERSDRFATEHDGAPSTTELGAWVASWLAEDRRWRLRELWDNLDRAVARLRIASVTIERELADGSRPSSPEWETSPWRPLAAAPILAAADLPPLYHSAGIPPALSNVRYWAIGVDEPPVNPRAYRTLVLDRWYAMLGRVLRTPGTTPKDAAELLSGPTATSALDRGSKLAGYGIGNFLGFLSREWRVNDWWWGRLDAAGGITRFFASITPGSTGTDATTHRLQDAVLAESDAIDLADEGLSPLEPAEAPVATDPTQRMPEDDAAGEDPGDARRARMRAGTDTIANLRPTYRFAIASRALRLVDRVAVQPIRTATRVLSWIALAFVRPLLVPLPTIADPPRLALISGFVAAVAWLLTWDDLTLQSTTWIIVAAISGLIAFGVIIAQVTTRLRAWTRVADELSGPLRANAEAARSRALLPVRVMTGVALASVFPFMIAIMGSNFLLMVLCLGVTVTLTMIAVRLASASSRAPVPHRRARAVLMIATFGLLGGVLPMVQFVIESTGGSPEVPNTWNRAVLSAGAAAVTIALTVDWLRIVYRPDRNTPCPDRPRWFERVNAVNWVTVTALSVAAGWLAHAGAAVATRGIAPLLADTIAATVFVIVWANVVWWMPDLVRRVPAMDDGVTRAPRA</sequence>
<evidence type="ECO:0000256" key="4">
    <source>
        <dbReference type="SAM" id="Phobius"/>
    </source>
</evidence>
<evidence type="ECO:0000256" key="3">
    <source>
        <dbReference type="SAM" id="MobiDB-lite"/>
    </source>
</evidence>
<gene>
    <name evidence="6" type="ORF">GCM10009819_37600</name>
</gene>
<dbReference type="Pfam" id="PF11856">
    <property type="entry name" value="DUF3376"/>
    <property type="match status" value="1"/>
</dbReference>
<proteinExistence type="predicted"/>
<feature type="short sequence motif" description="GXSXG" evidence="2">
    <location>
        <begin position="133"/>
        <end position="137"/>
    </location>
</feature>
<dbReference type="InterPro" id="IPR002641">
    <property type="entry name" value="PNPLA_dom"/>
</dbReference>
<feature type="transmembrane region" description="Helical" evidence="4">
    <location>
        <begin position="1027"/>
        <end position="1048"/>
    </location>
</feature>
<keyword evidence="2" id="KW-0442">Lipid degradation</keyword>
<keyword evidence="1 2" id="KW-0443">Lipid metabolism</keyword>
<reference evidence="6 7" key="1">
    <citation type="journal article" date="2019" name="Int. J. Syst. Evol. Microbiol.">
        <title>The Global Catalogue of Microorganisms (GCM) 10K type strain sequencing project: providing services to taxonomists for standard genome sequencing and annotation.</title>
        <authorList>
            <consortium name="The Broad Institute Genomics Platform"/>
            <consortium name="The Broad Institute Genome Sequencing Center for Infectious Disease"/>
            <person name="Wu L."/>
            <person name="Ma J."/>
        </authorList>
    </citation>
    <scope>NUCLEOTIDE SEQUENCE [LARGE SCALE GENOMIC DNA]</scope>
    <source>
        <strain evidence="6 7">JCM 15672</strain>
    </source>
</reference>
<feature type="transmembrane region" description="Helical" evidence="4">
    <location>
        <begin position="1127"/>
        <end position="1149"/>
    </location>
</feature>
<feature type="transmembrane region" description="Helical" evidence="4">
    <location>
        <begin position="1088"/>
        <end position="1107"/>
    </location>
</feature>
<dbReference type="SUPFAM" id="SSF52151">
    <property type="entry name" value="FabD/lysophospholipase-like"/>
    <property type="match status" value="1"/>
</dbReference>
<feature type="active site" description="Nucleophile" evidence="2">
    <location>
        <position position="135"/>
    </location>
</feature>
<feature type="domain" description="PNPLA" evidence="5">
    <location>
        <begin position="57"/>
        <end position="386"/>
    </location>
</feature>
<evidence type="ECO:0000259" key="5">
    <source>
        <dbReference type="PROSITE" id="PS51635"/>
    </source>
</evidence>
<organism evidence="6 7">
    <name type="scientific">Agromyces tropicus</name>
    <dbReference type="NCBI Taxonomy" id="555371"/>
    <lineage>
        <taxon>Bacteria</taxon>
        <taxon>Bacillati</taxon>
        <taxon>Actinomycetota</taxon>
        <taxon>Actinomycetes</taxon>
        <taxon>Micrococcales</taxon>
        <taxon>Microbacteriaceae</taxon>
        <taxon>Agromyces</taxon>
    </lineage>
</organism>
<comment type="caution">
    <text evidence="2">Lacks conserved residue(s) required for the propagation of feature annotation.</text>
</comment>
<keyword evidence="4" id="KW-1133">Transmembrane helix</keyword>
<evidence type="ECO:0000313" key="6">
    <source>
        <dbReference type="EMBL" id="GAA2046234.1"/>
    </source>
</evidence>
<protein>
    <recommendedName>
        <fullName evidence="5">PNPLA domain-containing protein</fullName>
    </recommendedName>
</protein>
<keyword evidence="4" id="KW-0472">Membrane</keyword>
<feature type="transmembrane region" description="Helical" evidence="4">
    <location>
        <begin position="1054"/>
        <end position="1076"/>
    </location>
</feature>
<feature type="region of interest" description="Disordered" evidence="3">
    <location>
        <begin position="855"/>
        <end position="886"/>
    </location>
</feature>
<keyword evidence="4" id="KW-0812">Transmembrane</keyword>
<dbReference type="InterPro" id="IPR016035">
    <property type="entry name" value="Acyl_Trfase/lysoPLipase"/>
</dbReference>
<evidence type="ECO:0000313" key="7">
    <source>
        <dbReference type="Proteomes" id="UP001501196"/>
    </source>
</evidence>
<feature type="transmembrane region" description="Helical" evidence="4">
    <location>
        <begin position="1196"/>
        <end position="1221"/>
    </location>
</feature>